<dbReference type="SUPFAM" id="SSF52200">
    <property type="entry name" value="Toll/Interleukin receptor TIR domain"/>
    <property type="match status" value="1"/>
</dbReference>
<evidence type="ECO:0000256" key="10">
    <source>
        <dbReference type="ARBA" id="ARBA00023180"/>
    </source>
</evidence>
<reference evidence="13 14" key="1">
    <citation type="submission" date="2024-04" db="EMBL/GenBank/DDBJ databases">
        <authorList>
            <person name="Rising A."/>
            <person name="Reimegard J."/>
            <person name="Sonavane S."/>
            <person name="Akerstrom W."/>
            <person name="Nylinder S."/>
            <person name="Hedman E."/>
            <person name="Kallberg Y."/>
        </authorList>
    </citation>
    <scope>NUCLEOTIDE SEQUENCE [LARGE SCALE GENOMIC DNA]</scope>
</reference>
<dbReference type="PROSITE" id="PS51450">
    <property type="entry name" value="LRR"/>
    <property type="match status" value="1"/>
</dbReference>
<dbReference type="PANTHER" id="PTHR24365">
    <property type="entry name" value="TOLL-LIKE RECEPTOR"/>
    <property type="match status" value="1"/>
</dbReference>
<dbReference type="InterPro" id="IPR035897">
    <property type="entry name" value="Toll_tir_struct_dom_sf"/>
</dbReference>
<evidence type="ECO:0000256" key="7">
    <source>
        <dbReference type="ARBA" id="ARBA00022989"/>
    </source>
</evidence>
<dbReference type="InterPro" id="IPR001611">
    <property type="entry name" value="Leu-rich_rpt"/>
</dbReference>
<dbReference type="Gene3D" id="3.40.50.10140">
    <property type="entry name" value="Toll/interleukin-1 receptor homology (TIR) domain"/>
    <property type="match status" value="1"/>
</dbReference>
<accession>A0AAV2BP30</accession>
<evidence type="ECO:0000256" key="3">
    <source>
        <dbReference type="ARBA" id="ARBA00022614"/>
    </source>
</evidence>
<keyword evidence="9" id="KW-0675">Receptor</keyword>
<proteinExistence type="inferred from homology"/>
<dbReference type="SUPFAM" id="SSF52058">
    <property type="entry name" value="L domain-like"/>
    <property type="match status" value="3"/>
</dbReference>
<keyword evidence="10" id="KW-0325">Glycoprotein</keyword>
<evidence type="ECO:0000259" key="12">
    <source>
        <dbReference type="PROSITE" id="PS50104"/>
    </source>
</evidence>
<dbReference type="GO" id="GO:0038023">
    <property type="term" value="F:signaling receptor activity"/>
    <property type="evidence" value="ECO:0007669"/>
    <property type="project" value="TreeGrafter"/>
</dbReference>
<dbReference type="Pfam" id="PF01582">
    <property type="entry name" value="TIR"/>
    <property type="match status" value="1"/>
</dbReference>
<sequence length="1023" mass="116858">MEFNNRRRGRLYRSTGGNNYWHESSYRGNSLRTYRGHLRPRNECRNRDSGDLVVYFVLFSFCMLAMNSENLPHETGPRVDEPFPTSKCETLLPECECDDYDEIAGLFCHNVSNFHAFTKILEDGSLFENGTTYEITLSGSRILPRQFVKGLIIYRLYIDDPHTEGLEEGAFDGVLRLRRFHVRISSITEIPDFRPARNSLRNINLDNSILTSVDGDYLKNLTLLETVSFVNNSIRYVAPDAFQGCENLLIFDMSDNLLQFLPPNLFDPWKKLKKAVLSKNRLIHVNQLFAVTHPQFIYLDNNNLTDLDSVLHRNMSSVETVQLSNNPFSKVTVNSFNGKLSKTRFLYLDHCQIREFNVNHFVSLHSLSTLDLSYNLIEKIVNQQITFGNNVELDFTGNKIKEFNAELPYNVKHVYLNKNLMTTVGRTLQFSQMAQVSLADNRIQSLDYEEFRGVHGIVMLDLQGNVINSIERETFTSIRKELVYLDLSRNRIRRLNGCVQSLSLLTSLNLTDNHIEGFERGEFRGLNELTDLYLQGNRIKTLGYEVYGLNRLKYLVISHNKIRTIKADQLPLSLQYVYVEGNPLQCDCQILSFLQHLNSTKNLKTDVPPCNPSNNTSPVPPAQCPDGCQCFCTNSAGDHYISVDCSAIGLTQLPPLFAAANASTPAEHNSTSVVIFLPRNLAENAFFSENAPFVIQDVVKGLDFSYNNLQSVEDARFPKGTKHLFLGQNIIRQPPTSILYALEELNSVTLSGNPWVCDCGTSGFKRWILSHSEFILDVNETRCGPDDQDSSGLANRAIWTLSDIDLCPTDVEVYVSIILGVLSFFLVAAAAMIAWTRYEINIKVWLYAHGVTWVKERDIDRDKLFDAFISFSYKDQNLVIPELINVIQKKAPSVRLCLHYRDFLPGNLIEENIIKAVELSKRTVLILSRNFLESEWCMFEFKAAHVQALKDRVHRIIIIRLGDLPKESEMPKEIQMYLKSTTYLTWGDKYFWNNLLYCLPTSSSPLPKTVDVNGVKQKYPVLV</sequence>
<dbReference type="InterPro" id="IPR032675">
    <property type="entry name" value="LRR_dom_sf"/>
</dbReference>
<dbReference type="SMART" id="SM00369">
    <property type="entry name" value="LRR_TYP"/>
    <property type="match status" value="10"/>
</dbReference>
<comment type="caution">
    <text evidence="13">The sequence shown here is derived from an EMBL/GenBank/DDBJ whole genome shotgun (WGS) entry which is preliminary data.</text>
</comment>
<keyword evidence="8 11" id="KW-0472">Membrane</keyword>
<dbReference type="PROSITE" id="PS50104">
    <property type="entry name" value="TIR"/>
    <property type="match status" value="1"/>
</dbReference>
<feature type="domain" description="TIR" evidence="12">
    <location>
        <begin position="863"/>
        <end position="999"/>
    </location>
</feature>
<dbReference type="InterPro" id="IPR003591">
    <property type="entry name" value="Leu-rich_rpt_typical-subtyp"/>
</dbReference>
<name>A0AAV2BP30_9ARAC</name>
<feature type="transmembrane region" description="Helical" evidence="11">
    <location>
        <begin position="813"/>
        <end position="835"/>
    </location>
</feature>
<evidence type="ECO:0000256" key="6">
    <source>
        <dbReference type="ARBA" id="ARBA00022737"/>
    </source>
</evidence>
<protein>
    <recommendedName>
        <fullName evidence="12">TIR domain-containing protein</fullName>
    </recommendedName>
</protein>
<evidence type="ECO:0000256" key="2">
    <source>
        <dbReference type="ARBA" id="ARBA00009634"/>
    </source>
</evidence>
<dbReference type="AlphaFoldDB" id="A0AAV2BP30"/>
<keyword evidence="5" id="KW-0732">Signal</keyword>
<keyword evidence="4 11" id="KW-0812">Transmembrane</keyword>
<evidence type="ECO:0000256" key="8">
    <source>
        <dbReference type="ARBA" id="ARBA00023136"/>
    </source>
</evidence>
<dbReference type="FunFam" id="3.40.50.10140:FF:000026">
    <property type="entry name" value="Toll-like receptor 2"/>
    <property type="match status" value="1"/>
</dbReference>
<dbReference type="Proteomes" id="UP001497382">
    <property type="component" value="Unassembled WGS sequence"/>
</dbReference>
<comment type="subcellular location">
    <subcellularLocation>
        <location evidence="1">Membrane</location>
        <topology evidence="1">Single-pass type I membrane protein</topology>
    </subcellularLocation>
</comment>
<dbReference type="InterPro" id="IPR000157">
    <property type="entry name" value="TIR_dom"/>
</dbReference>
<evidence type="ECO:0000313" key="13">
    <source>
        <dbReference type="EMBL" id="CAL1298036.1"/>
    </source>
</evidence>
<keyword evidence="7 11" id="KW-1133">Transmembrane helix</keyword>
<evidence type="ECO:0000256" key="9">
    <source>
        <dbReference type="ARBA" id="ARBA00023170"/>
    </source>
</evidence>
<evidence type="ECO:0000256" key="11">
    <source>
        <dbReference type="SAM" id="Phobius"/>
    </source>
</evidence>
<dbReference type="GO" id="GO:0005886">
    <property type="term" value="C:plasma membrane"/>
    <property type="evidence" value="ECO:0007669"/>
    <property type="project" value="TreeGrafter"/>
</dbReference>
<dbReference type="PRINTS" id="PR01537">
    <property type="entry name" value="INTRLKN1R1F"/>
</dbReference>
<dbReference type="GO" id="GO:0007165">
    <property type="term" value="P:signal transduction"/>
    <property type="evidence" value="ECO:0007669"/>
    <property type="project" value="InterPro"/>
</dbReference>
<gene>
    <name evidence="13" type="ORF">LARSCL_LOCUS20662</name>
</gene>
<organism evidence="13 14">
    <name type="scientific">Larinioides sclopetarius</name>
    <dbReference type="NCBI Taxonomy" id="280406"/>
    <lineage>
        <taxon>Eukaryota</taxon>
        <taxon>Metazoa</taxon>
        <taxon>Ecdysozoa</taxon>
        <taxon>Arthropoda</taxon>
        <taxon>Chelicerata</taxon>
        <taxon>Arachnida</taxon>
        <taxon>Araneae</taxon>
        <taxon>Araneomorphae</taxon>
        <taxon>Entelegynae</taxon>
        <taxon>Araneoidea</taxon>
        <taxon>Araneidae</taxon>
        <taxon>Larinioides</taxon>
    </lineage>
</organism>
<dbReference type="SMART" id="SM00082">
    <property type="entry name" value="LRRCT"/>
    <property type="match status" value="2"/>
</dbReference>
<keyword evidence="6" id="KW-0677">Repeat</keyword>
<evidence type="ECO:0000313" key="14">
    <source>
        <dbReference type="Proteomes" id="UP001497382"/>
    </source>
</evidence>
<dbReference type="SMART" id="SM00255">
    <property type="entry name" value="TIR"/>
    <property type="match status" value="1"/>
</dbReference>
<dbReference type="PANTHER" id="PTHR24365:SF541">
    <property type="entry name" value="PROTEIN TOLL-RELATED"/>
    <property type="match status" value="1"/>
</dbReference>
<dbReference type="Gene3D" id="3.80.10.10">
    <property type="entry name" value="Ribonuclease Inhibitor"/>
    <property type="match status" value="4"/>
</dbReference>
<dbReference type="EMBL" id="CAXIEN010000451">
    <property type="protein sequence ID" value="CAL1298036.1"/>
    <property type="molecule type" value="Genomic_DNA"/>
</dbReference>
<evidence type="ECO:0000256" key="5">
    <source>
        <dbReference type="ARBA" id="ARBA00022729"/>
    </source>
</evidence>
<dbReference type="Pfam" id="PF13855">
    <property type="entry name" value="LRR_8"/>
    <property type="match status" value="2"/>
</dbReference>
<keyword evidence="14" id="KW-1185">Reference proteome</keyword>
<evidence type="ECO:0000256" key="1">
    <source>
        <dbReference type="ARBA" id="ARBA00004479"/>
    </source>
</evidence>
<evidence type="ECO:0000256" key="4">
    <source>
        <dbReference type="ARBA" id="ARBA00022692"/>
    </source>
</evidence>
<dbReference type="InterPro" id="IPR000483">
    <property type="entry name" value="Cys-rich_flank_reg_C"/>
</dbReference>
<keyword evidence="3" id="KW-0433">Leucine-rich repeat</keyword>
<comment type="similarity">
    <text evidence="2">Belongs to the Toll-like receptor family.</text>
</comment>